<organism evidence="3 4">
    <name type="scientific">Comamonas piscis</name>
    <dbReference type="NCBI Taxonomy" id="1562974"/>
    <lineage>
        <taxon>Bacteria</taxon>
        <taxon>Pseudomonadati</taxon>
        <taxon>Pseudomonadota</taxon>
        <taxon>Betaproteobacteria</taxon>
        <taxon>Burkholderiales</taxon>
        <taxon>Comamonadaceae</taxon>
        <taxon>Comamonas</taxon>
    </lineage>
</organism>
<dbReference type="SMART" id="SM00155">
    <property type="entry name" value="PLDc"/>
    <property type="match status" value="2"/>
</dbReference>
<dbReference type="GO" id="GO:0016020">
    <property type="term" value="C:membrane"/>
    <property type="evidence" value="ECO:0007669"/>
    <property type="project" value="TreeGrafter"/>
</dbReference>
<reference evidence="3 4" key="1">
    <citation type="journal article" date="2020" name="G3 (Bethesda)">
        <title>CeMbio - The Caenorhabditis elegans Microbiome Resource.</title>
        <authorList>
            <person name="Dirksen P."/>
            <person name="Assie A."/>
            <person name="Zimmermann J."/>
            <person name="Zhang F."/>
            <person name="Tietje A.M."/>
            <person name="Marsh S.A."/>
            <person name="Felix M.A."/>
            <person name="Shapira M."/>
            <person name="Kaleta C."/>
            <person name="Schulenburg H."/>
            <person name="Samuel B."/>
        </authorList>
    </citation>
    <scope>NUCLEOTIDE SEQUENCE [LARGE SCALE GENOMIC DNA]</scope>
    <source>
        <strain evidence="3 4">BIGb0172</strain>
    </source>
</reference>
<feature type="transmembrane region" description="Helical" evidence="1">
    <location>
        <begin position="6"/>
        <end position="27"/>
    </location>
</feature>
<evidence type="ECO:0000313" key="4">
    <source>
        <dbReference type="Proteomes" id="UP000515240"/>
    </source>
</evidence>
<dbReference type="Gene3D" id="3.30.870.10">
    <property type="entry name" value="Endonuclease Chain A"/>
    <property type="match status" value="2"/>
</dbReference>
<keyword evidence="1" id="KW-0472">Membrane</keyword>
<dbReference type="RefSeq" id="WP_182327006.1">
    <property type="nucleotide sequence ID" value="NZ_CP058554.1"/>
</dbReference>
<dbReference type="PANTHER" id="PTHR21248:SF22">
    <property type="entry name" value="PHOSPHOLIPASE D"/>
    <property type="match status" value="1"/>
</dbReference>
<dbReference type="KEGG" id="cpis:HS961_06915"/>
<dbReference type="InterPro" id="IPR025202">
    <property type="entry name" value="PLD-like_dom"/>
</dbReference>
<dbReference type="GO" id="GO:0032049">
    <property type="term" value="P:cardiolipin biosynthetic process"/>
    <property type="evidence" value="ECO:0007669"/>
    <property type="project" value="UniProtKB-ARBA"/>
</dbReference>
<evidence type="ECO:0000313" key="3">
    <source>
        <dbReference type="EMBL" id="QMV72591.1"/>
    </source>
</evidence>
<feature type="domain" description="PLD phosphodiesterase" evidence="2">
    <location>
        <begin position="383"/>
        <end position="410"/>
    </location>
</feature>
<accession>A0A7G5EF16</accession>
<dbReference type="AlphaFoldDB" id="A0A7G5EF16"/>
<evidence type="ECO:0000256" key="1">
    <source>
        <dbReference type="SAM" id="Phobius"/>
    </source>
</evidence>
<keyword evidence="1" id="KW-0812">Transmembrane</keyword>
<dbReference type="PROSITE" id="PS50035">
    <property type="entry name" value="PLD"/>
    <property type="match status" value="2"/>
</dbReference>
<dbReference type="EMBL" id="CP058554">
    <property type="protein sequence ID" value="QMV72591.1"/>
    <property type="molecule type" value="Genomic_DNA"/>
</dbReference>
<dbReference type="GO" id="GO:0008808">
    <property type="term" value="F:cardiolipin synthase activity"/>
    <property type="evidence" value="ECO:0007669"/>
    <property type="project" value="TreeGrafter"/>
</dbReference>
<keyword evidence="4" id="KW-1185">Reference proteome</keyword>
<dbReference type="PANTHER" id="PTHR21248">
    <property type="entry name" value="CARDIOLIPIN SYNTHASE"/>
    <property type="match status" value="1"/>
</dbReference>
<evidence type="ECO:0000259" key="2">
    <source>
        <dbReference type="PROSITE" id="PS50035"/>
    </source>
</evidence>
<gene>
    <name evidence="3" type="ORF">HS961_06915</name>
</gene>
<keyword evidence="1" id="KW-1133">Transmembrane helix</keyword>
<dbReference type="SUPFAM" id="SSF56024">
    <property type="entry name" value="Phospholipase D/nuclease"/>
    <property type="match status" value="2"/>
</dbReference>
<feature type="domain" description="PLD phosphodiesterase" evidence="2">
    <location>
        <begin position="206"/>
        <end position="233"/>
    </location>
</feature>
<sequence>MLRVTILSGLGHTIVVVLALLVYTLVTRAGHQRRHPSSAIGWVLGMVTFPYLFLPLFLVFGPRKAVRPPAHAVIPNTGQRRSSVPQQVPAWAGQLLASMELDAAQPNAEVVFHQDGLQALQQLLRLIEQAQRSLDVCTYVFADDVVGRQIGTALQQAAQRGVKVRLLLDGVGCWRLLPSRLRQLRRSGVLVRRFMVPMLQPIRGGSNLRNHRKLAVADGVHVWSGGRNLADEYFLPSSAGHPAWVDLSFNVQGALAGVVTAQFEADWRAARGRRRPMWLSPAMALGGGDQAWAQWLPSGPDHADDTLHALYLASAFHAQTSITLVSPYFVPDDALLEAWCLACRRGVRLRIVVPQCSNHRLADWARERALRALVLAGAEVFCSPHMVHAKVVVVDESMALCGSANLDGRSLFLNYEAMTAFYSKPEIAWLQHWCEQQMQDSSSYAYRRPSWWRDVGEGLVRAVAFQL</sequence>
<protein>
    <submittedName>
        <fullName evidence="3">Cardiolipin synthase</fullName>
    </submittedName>
</protein>
<dbReference type="Proteomes" id="UP000515240">
    <property type="component" value="Chromosome"/>
</dbReference>
<dbReference type="Pfam" id="PF13091">
    <property type="entry name" value="PLDc_2"/>
    <property type="match status" value="2"/>
</dbReference>
<feature type="transmembrane region" description="Helical" evidence="1">
    <location>
        <begin position="39"/>
        <end position="60"/>
    </location>
</feature>
<proteinExistence type="predicted"/>
<dbReference type="InterPro" id="IPR001736">
    <property type="entry name" value="PLipase_D/transphosphatidylase"/>
</dbReference>
<name>A0A7G5EF16_9BURK</name>